<dbReference type="PANTHER" id="PTHR45968:SF3">
    <property type="entry name" value="OS04G0573100 PROTEIN"/>
    <property type="match status" value="1"/>
</dbReference>
<name>A0ABR0J7U8_9EURO</name>
<keyword evidence="1" id="KW-0805">Transcription regulation</keyword>
<keyword evidence="2" id="KW-0238">DNA-binding</keyword>
<protein>
    <recommendedName>
        <fullName evidence="6">Zn(2)-C6 fungal-type domain-containing protein</fullName>
    </recommendedName>
</protein>
<dbReference type="InterPro" id="IPR036188">
    <property type="entry name" value="FAD/NAD-bd_sf"/>
</dbReference>
<dbReference type="InterPro" id="IPR000172">
    <property type="entry name" value="GMC_OxRdtase_N"/>
</dbReference>
<comment type="caution">
    <text evidence="7">The sequence shown here is derived from an EMBL/GenBank/DDBJ whole genome shotgun (WGS) entry which is preliminary data.</text>
</comment>
<reference evidence="7 8" key="1">
    <citation type="submission" date="2023-08" db="EMBL/GenBank/DDBJ databases">
        <title>Black Yeasts Isolated from many extreme environments.</title>
        <authorList>
            <person name="Coleine C."/>
            <person name="Stajich J.E."/>
            <person name="Selbmann L."/>
        </authorList>
    </citation>
    <scope>NUCLEOTIDE SEQUENCE [LARGE SCALE GENOMIC DNA]</scope>
    <source>
        <strain evidence="7 8">CCFEE 6328</strain>
    </source>
</reference>
<feature type="region of interest" description="Disordered" evidence="5">
    <location>
        <begin position="595"/>
        <end position="618"/>
    </location>
</feature>
<evidence type="ECO:0000313" key="8">
    <source>
        <dbReference type="Proteomes" id="UP001345691"/>
    </source>
</evidence>
<feature type="compositionally biased region" description="Low complexity" evidence="5">
    <location>
        <begin position="596"/>
        <end position="608"/>
    </location>
</feature>
<organism evidence="7 8">
    <name type="scientific">Exophiala sideris</name>
    <dbReference type="NCBI Taxonomy" id="1016849"/>
    <lineage>
        <taxon>Eukaryota</taxon>
        <taxon>Fungi</taxon>
        <taxon>Dikarya</taxon>
        <taxon>Ascomycota</taxon>
        <taxon>Pezizomycotina</taxon>
        <taxon>Eurotiomycetes</taxon>
        <taxon>Chaetothyriomycetidae</taxon>
        <taxon>Chaetothyriales</taxon>
        <taxon>Herpotrichiellaceae</taxon>
        <taxon>Exophiala</taxon>
    </lineage>
</organism>
<dbReference type="Gene3D" id="3.50.50.60">
    <property type="entry name" value="FAD/NAD(P)-binding domain"/>
    <property type="match status" value="1"/>
</dbReference>
<dbReference type="PANTHER" id="PTHR45968">
    <property type="entry name" value="OSJNBA0019K04.7 PROTEIN"/>
    <property type="match status" value="1"/>
</dbReference>
<evidence type="ECO:0000313" key="7">
    <source>
        <dbReference type="EMBL" id="KAK5058349.1"/>
    </source>
</evidence>
<evidence type="ECO:0000256" key="3">
    <source>
        <dbReference type="ARBA" id="ARBA00023163"/>
    </source>
</evidence>
<dbReference type="Pfam" id="PF00732">
    <property type="entry name" value="GMC_oxred_N"/>
    <property type="match status" value="1"/>
</dbReference>
<feature type="region of interest" description="Disordered" evidence="5">
    <location>
        <begin position="652"/>
        <end position="678"/>
    </location>
</feature>
<dbReference type="CDD" id="cd00067">
    <property type="entry name" value="GAL4"/>
    <property type="match status" value="1"/>
</dbReference>
<dbReference type="PROSITE" id="PS00463">
    <property type="entry name" value="ZN2_CY6_FUNGAL_1"/>
    <property type="match status" value="1"/>
</dbReference>
<dbReference type="SMART" id="SM00066">
    <property type="entry name" value="GAL4"/>
    <property type="match status" value="1"/>
</dbReference>
<dbReference type="SUPFAM" id="SSF54373">
    <property type="entry name" value="FAD-linked reductases, C-terminal domain"/>
    <property type="match status" value="1"/>
</dbReference>
<feature type="domain" description="Zn(2)-C6 fungal-type" evidence="6">
    <location>
        <begin position="559"/>
        <end position="592"/>
    </location>
</feature>
<keyword evidence="4" id="KW-0539">Nucleus</keyword>
<dbReference type="InterPro" id="IPR001138">
    <property type="entry name" value="Zn2Cys6_DnaBD"/>
</dbReference>
<dbReference type="InterPro" id="IPR036864">
    <property type="entry name" value="Zn2-C6_fun-type_DNA-bd_sf"/>
</dbReference>
<dbReference type="Gene3D" id="3.30.410.40">
    <property type="match status" value="1"/>
</dbReference>
<evidence type="ECO:0000256" key="5">
    <source>
        <dbReference type="SAM" id="MobiDB-lite"/>
    </source>
</evidence>
<keyword evidence="8" id="KW-1185">Reference proteome</keyword>
<dbReference type="PROSITE" id="PS50048">
    <property type="entry name" value="ZN2_CY6_FUNGAL_2"/>
    <property type="match status" value="1"/>
</dbReference>
<proteinExistence type="predicted"/>
<gene>
    <name evidence="7" type="ORF">LTR69_006754</name>
</gene>
<dbReference type="Proteomes" id="UP001345691">
    <property type="component" value="Unassembled WGS sequence"/>
</dbReference>
<dbReference type="SUPFAM" id="SSF57701">
    <property type="entry name" value="Zn2/Cys6 DNA-binding domain"/>
    <property type="match status" value="1"/>
</dbReference>
<keyword evidence="3" id="KW-0804">Transcription</keyword>
<accession>A0ABR0J7U8</accession>
<sequence length="693" mass="76238">MEREYQYIVVGGGAAGCPLAATLAKKGPTLLLERGPRSVKDKSLRTCCDKDAVKWHRTEAGSWAATANVLGGGSAINAGVFMKEAVDSPFFQAHPFLESDKVQQAYAHVTKTVSHERAGSTQFSNDMVAAMKDIRLGKEAVNTDTAHYGIYHPSSLFDEKGRRYTAADLLPHDSDTAAKNLTVKTNIRVTRVVFDARKAGPRAIGIEYEDLSQVNPTTKLLLQPNAHYFLSCGAIHTPRLLMLSGVGNAAELSKHNIPVVLDQPHIGQHLKDKSVIAISLSSCRPVAKTMVDTMAATPDFMIGTASGGRLASYIGPSVLSMIPKPYRTSAARQTASWALRLLPQALLKKVNQQITMWAWLSNPTSEGSVELLSADKHAEPMIRTRGFQTPEEVEAAATGVAVLSALIHSPSLYKYARRIADFNSTLLRSLEQLVPAKFLNQYIHSNKQGSASPVTFPILPSTDVISSRGKRRKLKSWLNSMHSEGWTYSANFDFLPWFVTLPRLSPGARACQPYRINAKVAGWHLLMVMNKSHFRGLRGLFLDGGHSTPHPKMRKGTRSCYECRRRKTKCIYAEETALKCKECYARGAPCVDQDKVPVSVSRPLPSSSKHSGDEVKPQSYSLRERVARLEDFIETYLLEEDNLVTADARSGLREHRTSGPGEQPLGTPLDSEHDLRQEDNVDAVALIVDDGVR</sequence>
<dbReference type="PROSITE" id="PS00624">
    <property type="entry name" value="GMC_OXRED_2"/>
    <property type="match status" value="1"/>
</dbReference>
<dbReference type="Gene3D" id="4.10.240.10">
    <property type="entry name" value="Zn(2)-C6 fungal-type DNA-binding domain"/>
    <property type="match status" value="1"/>
</dbReference>
<dbReference type="SUPFAM" id="SSF51905">
    <property type="entry name" value="FAD/NAD(P)-binding domain"/>
    <property type="match status" value="1"/>
</dbReference>
<dbReference type="PROSITE" id="PS51257">
    <property type="entry name" value="PROKAR_LIPOPROTEIN"/>
    <property type="match status" value="1"/>
</dbReference>
<dbReference type="EMBL" id="JAVRRF010000014">
    <property type="protein sequence ID" value="KAK5058349.1"/>
    <property type="molecule type" value="Genomic_DNA"/>
</dbReference>
<evidence type="ECO:0000259" key="6">
    <source>
        <dbReference type="PROSITE" id="PS50048"/>
    </source>
</evidence>
<evidence type="ECO:0000256" key="4">
    <source>
        <dbReference type="ARBA" id="ARBA00023242"/>
    </source>
</evidence>
<evidence type="ECO:0000256" key="1">
    <source>
        <dbReference type="ARBA" id="ARBA00023015"/>
    </source>
</evidence>
<evidence type="ECO:0000256" key="2">
    <source>
        <dbReference type="ARBA" id="ARBA00023125"/>
    </source>
</evidence>
<dbReference type="InterPro" id="IPR051871">
    <property type="entry name" value="GMC_Oxidoreductase-Related"/>
</dbReference>